<protein>
    <submittedName>
        <fullName evidence="1">Uncharacterized protein</fullName>
    </submittedName>
</protein>
<evidence type="ECO:0000313" key="1">
    <source>
        <dbReference type="EMBL" id="EWZ01346.1"/>
    </source>
</evidence>
<dbReference type="AlphaFoldDB" id="W9J6S8"/>
<reference evidence="1 2" key="1">
    <citation type="submission" date="2011-06" db="EMBL/GenBank/DDBJ databases">
        <title>The Genome Sequence of Fusarium oxysporum FOSC 3-a.</title>
        <authorList>
            <consortium name="The Broad Institute Genome Sequencing Platform"/>
            <person name="Ma L.-J."/>
            <person name="Gale L.R."/>
            <person name="Schwartz D.C."/>
            <person name="Zhou S."/>
            <person name="Corby-Kistler H."/>
            <person name="Young S.K."/>
            <person name="Zeng Q."/>
            <person name="Gargeya S."/>
            <person name="Fitzgerald M."/>
            <person name="Haas B."/>
            <person name="Abouelleil A."/>
            <person name="Alvarado L."/>
            <person name="Arachchi H.M."/>
            <person name="Berlin A."/>
            <person name="Brown A."/>
            <person name="Chapman S.B."/>
            <person name="Chen Z."/>
            <person name="Dunbar C."/>
            <person name="Freedman E."/>
            <person name="Gearin G."/>
            <person name="Gellesch M."/>
            <person name="Goldberg J."/>
            <person name="Griggs A."/>
            <person name="Gujja S."/>
            <person name="Heiman D."/>
            <person name="Howarth C."/>
            <person name="Larson L."/>
            <person name="Lui A."/>
            <person name="MacDonald P.J.P."/>
            <person name="Mehta T."/>
            <person name="Montmayeur A."/>
            <person name="Murphy C."/>
            <person name="Neiman D."/>
            <person name="Pearson M."/>
            <person name="Priest M."/>
            <person name="Roberts A."/>
            <person name="Saif S."/>
            <person name="Shea T."/>
            <person name="Shenoy N."/>
            <person name="Sisk P."/>
            <person name="Stolte C."/>
            <person name="Sykes S."/>
            <person name="Wortman J."/>
            <person name="Nusbaum C."/>
            <person name="Birren B."/>
        </authorList>
    </citation>
    <scope>NUCLEOTIDE SEQUENCE [LARGE SCALE GENOMIC DNA]</scope>
    <source>
        <strain evidence="2">FOSC 3-a</strain>
    </source>
</reference>
<evidence type="ECO:0000313" key="2">
    <source>
        <dbReference type="Proteomes" id="UP000030753"/>
    </source>
</evidence>
<sequence length="134" mass="15455">MPRAGKEDANEFNVDFEENTRIIPQDVDSITVYDYRGEDPLVFPMHEDCYELLGKVAKPRMINTATLYQVFTAHLPPPSHGSPNALDFEYGPVKEYQSKSWSDAPGRGYAVIITRFYSRRPGHRHHRKRLEESS</sequence>
<dbReference type="Proteomes" id="UP000030753">
    <property type="component" value="Unassembled WGS sequence"/>
</dbReference>
<dbReference type="EMBL" id="JH717839">
    <property type="protein sequence ID" value="EWZ01346.1"/>
    <property type="molecule type" value="Genomic_DNA"/>
</dbReference>
<gene>
    <name evidence="1" type="ORF">FOYG_00990</name>
</gene>
<dbReference type="HOGENOM" id="CLU_1896272_0_0_1"/>
<name>W9J6S8_FUSOX</name>
<proteinExistence type="predicted"/>
<accession>W9J6S8</accession>
<organism evidence="1 2">
    <name type="scientific">Fusarium oxysporum NRRL 32931</name>
    <dbReference type="NCBI Taxonomy" id="660029"/>
    <lineage>
        <taxon>Eukaryota</taxon>
        <taxon>Fungi</taxon>
        <taxon>Dikarya</taxon>
        <taxon>Ascomycota</taxon>
        <taxon>Pezizomycotina</taxon>
        <taxon>Sordariomycetes</taxon>
        <taxon>Hypocreomycetidae</taxon>
        <taxon>Hypocreales</taxon>
        <taxon>Nectriaceae</taxon>
        <taxon>Fusarium</taxon>
        <taxon>Fusarium oxysporum species complex</taxon>
    </lineage>
</organism>